<feature type="region of interest" description="Disordered" evidence="1">
    <location>
        <begin position="87"/>
        <end position="127"/>
    </location>
</feature>
<reference evidence="3 4" key="1">
    <citation type="journal article" date="2019" name="Emerg. Microbes Infect.">
        <title>Comprehensive subspecies identification of 175 nontuberculous mycobacteria species based on 7547 genomic profiles.</title>
        <authorList>
            <person name="Matsumoto Y."/>
            <person name="Kinjo T."/>
            <person name="Motooka D."/>
            <person name="Nabeya D."/>
            <person name="Jung N."/>
            <person name="Uechi K."/>
            <person name="Horii T."/>
            <person name="Iida T."/>
            <person name="Fujita J."/>
            <person name="Nakamura S."/>
        </authorList>
    </citation>
    <scope>NUCLEOTIDE SEQUENCE [LARGE SCALE GENOMIC DNA]</scope>
    <source>
        <strain evidence="3 4">JCM 14742</strain>
    </source>
</reference>
<evidence type="ECO:0000313" key="4">
    <source>
        <dbReference type="Proteomes" id="UP000467105"/>
    </source>
</evidence>
<sequence length="1159" mass="122959">MTPEETRDLVIDAVRRDLLGPLADADGTYPGATPVGLTPGQNINRPRDLNRLFVSEHGGEILVGPPTAQYIVGALYPVLRLEEERDLDAEQAPSMPTVEETGDDAADVAPRPATPTPEGAGGDADDDEAVLEDVPWDRPGRPSSFGLSFVVAEETATLMLRVDGARYEPFPFSFMGSSRTGWHRIPVHAEVTVPLGGDGAHVSSHESVIIEPLRLEVGVHARATVNGRRIITCYLVNRTVANGLKLAQRVLFTARLTAAVPKAQLIDYPDQDADTTSEAASLRLLYAHAPVRAVGHGVDAVVTCLGDIAFVRTESLPVAAVRGTTPNIADADGSLAVDMDALGRWDLDAVATVERMITSYRHWISDLAQAAANLTGPARDTAQAHVRACGAFADDIAAGWALAASGPVHECLRGASSAMAQQRRSYAAPTRAVSVTNGVVTVAGTEPGSAGRAEWRPFQLAFLLANLAQVVDPQHRRRGVVDVIWMPTGGGKTEAYLALAAFTMLFRRRSDPAAGGTAVIMRYTLRLLTAQQLQRAASLLCALETLRVANPAVLGRERFSIGAWLGRASTPNWRRHALGELRRLATGRRGATRPFLLSRCPACAAALGDVVDGRVLGYGVQSTPGGDRMQASCPNPACAFHLANNRGQGLPVYEVDEDIYIKPPTFVVATVDKFAQLAWNERARALFGLDGNGSRKRPAPALVIQDELHLISGPLGSLVGLYESAIDQLCRHDGGCRPHVVAATATTRAYARQAAALYACPADQVRLVPPPGLTVNDSFFAKLDAASAPRTFLGVCATGAAKFAHVQMRVQASLAHAASALEQQSAPVDPYWTNVVFFGALRDLGQAKALISTDLRAYAWRLVRATGIRTGAPRSGGERRAIRSLIDVELTSASSNAASEALEALSRPRGQPGAIDLALATSVIEVGVDIDRLGLLTIVRQPKTAAQYIQVAGRVGRDPGKGPGLVVVVLNPLTGRDVSHYERFTAVHQRLYAAVEPASVTPFTDAALERGLRGALASIVRQVRTQGADRVLPDDIALVGAAAQGIGERATQLAGADATARVDALASDALNEVQTAVEEQLAWGVAGRPGVQFLRPLEDPAPIETASWPVLTSLRSVDADAALRIDEDWLPARVGTTDETKPIPAAVETPAAADDGEAW</sequence>
<protein>
    <recommendedName>
        <fullName evidence="2">Helicase C-terminal domain-containing protein</fullName>
    </recommendedName>
</protein>
<evidence type="ECO:0000259" key="2">
    <source>
        <dbReference type="PROSITE" id="PS51194"/>
    </source>
</evidence>
<dbReference type="EMBL" id="AP022614">
    <property type="protein sequence ID" value="BBZ45447.1"/>
    <property type="molecule type" value="Genomic_DNA"/>
</dbReference>
<dbReference type="SUPFAM" id="SSF52540">
    <property type="entry name" value="P-loop containing nucleoside triphosphate hydrolases"/>
    <property type="match status" value="1"/>
</dbReference>
<dbReference type="Gene3D" id="3.40.50.300">
    <property type="entry name" value="P-loop containing nucleotide triphosphate hydrolases"/>
    <property type="match status" value="2"/>
</dbReference>
<dbReference type="InterPro" id="IPR001650">
    <property type="entry name" value="Helicase_C-like"/>
</dbReference>
<dbReference type="AlphaFoldDB" id="A0A7I7YVW5"/>
<feature type="domain" description="Helicase C-terminal" evidence="2">
    <location>
        <begin position="827"/>
        <end position="1009"/>
    </location>
</feature>
<dbReference type="Proteomes" id="UP000467105">
    <property type="component" value="Chromosome"/>
</dbReference>
<dbReference type="CDD" id="cd18785">
    <property type="entry name" value="SF2_C"/>
    <property type="match status" value="1"/>
</dbReference>
<proteinExistence type="predicted"/>
<dbReference type="PROSITE" id="PS51194">
    <property type="entry name" value="HELICASE_CTER"/>
    <property type="match status" value="1"/>
</dbReference>
<evidence type="ECO:0000313" key="3">
    <source>
        <dbReference type="EMBL" id="BBZ45447.1"/>
    </source>
</evidence>
<gene>
    <name evidence="3" type="ORF">MPRM_27280</name>
</gene>
<keyword evidence="4" id="KW-1185">Reference proteome</keyword>
<evidence type="ECO:0000256" key="1">
    <source>
        <dbReference type="SAM" id="MobiDB-lite"/>
    </source>
</evidence>
<dbReference type="Pfam" id="PF00271">
    <property type="entry name" value="Helicase_C"/>
    <property type="match status" value="1"/>
</dbReference>
<organism evidence="3 4">
    <name type="scientific">Mycobacterium parmense</name>
    <dbReference type="NCBI Taxonomy" id="185642"/>
    <lineage>
        <taxon>Bacteria</taxon>
        <taxon>Bacillati</taxon>
        <taxon>Actinomycetota</taxon>
        <taxon>Actinomycetes</taxon>
        <taxon>Mycobacteriales</taxon>
        <taxon>Mycobacteriaceae</taxon>
        <taxon>Mycobacterium</taxon>
        <taxon>Mycobacterium simiae complex</taxon>
    </lineage>
</organism>
<dbReference type="InterPro" id="IPR027417">
    <property type="entry name" value="P-loop_NTPase"/>
</dbReference>
<name>A0A7I7YVW5_9MYCO</name>
<accession>A0A7I7YVW5</accession>